<dbReference type="PANTHER" id="PTHR30486">
    <property type="entry name" value="TWITCHING MOTILITY PROTEIN PILT"/>
    <property type="match status" value="1"/>
</dbReference>
<dbReference type="Proteomes" id="UP000242881">
    <property type="component" value="Unassembled WGS sequence"/>
</dbReference>
<dbReference type="InterPro" id="IPR050921">
    <property type="entry name" value="T4SS_GSP_E_ATPase"/>
</dbReference>
<comment type="caution">
    <text evidence="3">The sequence shown here is derived from an EMBL/GenBank/DDBJ whole genome shotgun (WGS) entry which is preliminary data.</text>
</comment>
<dbReference type="CDD" id="cd01131">
    <property type="entry name" value="PilT"/>
    <property type="match status" value="1"/>
</dbReference>
<protein>
    <submittedName>
        <fullName evidence="3">Type IV pili twitching motility protein PilT</fullName>
    </submittedName>
</protein>
<dbReference type="InterPro" id="IPR006321">
    <property type="entry name" value="PilT/PilU"/>
</dbReference>
<dbReference type="EMBL" id="PNIN01000024">
    <property type="protein sequence ID" value="PMP72314.1"/>
    <property type="molecule type" value="Genomic_DNA"/>
</dbReference>
<dbReference type="PANTHER" id="PTHR30486:SF16">
    <property type="entry name" value="TWITCHING MOTILITY PROTEIN PILT"/>
    <property type="match status" value="1"/>
</dbReference>
<dbReference type="InterPro" id="IPR003593">
    <property type="entry name" value="AAA+_ATPase"/>
</dbReference>
<dbReference type="GO" id="GO:0005524">
    <property type="term" value="F:ATP binding"/>
    <property type="evidence" value="ECO:0007669"/>
    <property type="project" value="InterPro"/>
</dbReference>
<accession>A0A2J6WPJ0</accession>
<dbReference type="InterPro" id="IPR027417">
    <property type="entry name" value="P-loop_NTPase"/>
</dbReference>
<dbReference type="SMART" id="SM00382">
    <property type="entry name" value="AAA"/>
    <property type="match status" value="1"/>
</dbReference>
<proteinExistence type="inferred from homology"/>
<dbReference type="PROSITE" id="PS00662">
    <property type="entry name" value="T2SP_E"/>
    <property type="match status" value="1"/>
</dbReference>
<sequence length="370" mass="41833">MPEMPENQETSKYSLQELLQKMIELDATDLHLTVGTTPVYRIHGDLVRFGTEILLPNDTKKICYGIMTEAQKKRFEEDQELDCSFGIKGVSRFRANFFMQRGAVAAAIRRIPYRVMTFEELGLPTVLKTLCEKPRGLVLVTGPTGSGKSTTLAAMIDKINSEQKVHIITIEDPIEYLHQHKEAMVNQREVNADTKSFAKALKYILRQDPDVVLIGEMRDLETIEAALTVAETGHLTFGTLHTNSAIQTINRIIDVFPPHQQSQVRAQLSFVLEGVVCQQLLQRADGKGRVMVCEVLIPNPGIRNLIREDKLHQIYSMMQSGQSEHGMITMSQSLFNAYAKGLITYDEAINRAVYPEEVKQMIDRSGIRRR</sequence>
<dbReference type="InterPro" id="IPR001482">
    <property type="entry name" value="T2SS/T4SS_dom"/>
</dbReference>
<gene>
    <name evidence="3" type="ORF">C0187_01880</name>
</gene>
<reference evidence="3 4" key="1">
    <citation type="submission" date="2018-01" db="EMBL/GenBank/DDBJ databases">
        <title>Metagenomic assembled genomes from two thermal pools in the Uzon Caldera, Kamchatka, Russia.</title>
        <authorList>
            <person name="Wilkins L."/>
            <person name="Ettinger C."/>
        </authorList>
    </citation>
    <scope>NUCLEOTIDE SEQUENCE [LARGE SCALE GENOMIC DNA]</scope>
    <source>
        <strain evidence="3">ZAV-05</strain>
    </source>
</reference>
<comment type="similarity">
    <text evidence="1">Belongs to the GSP E family.</text>
</comment>
<dbReference type="Pfam" id="PF00437">
    <property type="entry name" value="T2SSE"/>
    <property type="match status" value="1"/>
</dbReference>
<dbReference type="GO" id="GO:0016887">
    <property type="term" value="F:ATP hydrolysis activity"/>
    <property type="evidence" value="ECO:0007669"/>
    <property type="project" value="InterPro"/>
</dbReference>
<evidence type="ECO:0000313" key="3">
    <source>
        <dbReference type="EMBL" id="PMP72314.1"/>
    </source>
</evidence>
<feature type="domain" description="Bacterial type II secretion system protein E" evidence="2">
    <location>
        <begin position="205"/>
        <end position="219"/>
    </location>
</feature>
<dbReference type="AlphaFoldDB" id="A0A2J6WPJ0"/>
<organism evidence="3 4">
    <name type="scientific">Calditerrivibrio nitroreducens</name>
    <dbReference type="NCBI Taxonomy" id="477976"/>
    <lineage>
        <taxon>Bacteria</taxon>
        <taxon>Pseudomonadati</taxon>
        <taxon>Deferribacterota</taxon>
        <taxon>Deferribacteres</taxon>
        <taxon>Deferribacterales</taxon>
        <taxon>Calditerrivibrionaceae</taxon>
    </lineage>
</organism>
<dbReference type="NCBIfam" id="TIGR01420">
    <property type="entry name" value="pilT_fam"/>
    <property type="match status" value="1"/>
</dbReference>
<evidence type="ECO:0000256" key="1">
    <source>
        <dbReference type="ARBA" id="ARBA00006611"/>
    </source>
</evidence>
<evidence type="ECO:0000313" key="4">
    <source>
        <dbReference type="Proteomes" id="UP000242881"/>
    </source>
</evidence>
<evidence type="ECO:0000259" key="2">
    <source>
        <dbReference type="PROSITE" id="PS00662"/>
    </source>
</evidence>
<dbReference type="Gene3D" id="3.40.50.300">
    <property type="entry name" value="P-loop containing nucleotide triphosphate hydrolases"/>
    <property type="match status" value="1"/>
</dbReference>
<dbReference type="SUPFAM" id="SSF52540">
    <property type="entry name" value="P-loop containing nucleoside triphosphate hydrolases"/>
    <property type="match status" value="1"/>
</dbReference>
<dbReference type="Gene3D" id="3.30.450.90">
    <property type="match status" value="1"/>
</dbReference>
<name>A0A2J6WPJ0_9BACT</name>